<dbReference type="SUPFAM" id="SSF51197">
    <property type="entry name" value="Clavaminate synthase-like"/>
    <property type="match status" value="1"/>
</dbReference>
<reference evidence="3" key="1">
    <citation type="submission" date="2023-06" db="EMBL/GenBank/DDBJ databases">
        <title>Genome-scale phylogeny and comparative genomics of the fungal order Sordariales.</title>
        <authorList>
            <consortium name="Lawrence Berkeley National Laboratory"/>
            <person name="Hensen N."/>
            <person name="Bonometti L."/>
            <person name="Westerberg I."/>
            <person name="Brannstrom I.O."/>
            <person name="Guillou S."/>
            <person name="Cros-Aarteil S."/>
            <person name="Calhoun S."/>
            <person name="Haridas S."/>
            <person name="Kuo A."/>
            <person name="Mondo S."/>
            <person name="Pangilinan J."/>
            <person name="Riley R."/>
            <person name="Labutti K."/>
            <person name="Andreopoulos B."/>
            <person name="Lipzen A."/>
            <person name="Chen C."/>
            <person name="Yanf M."/>
            <person name="Daum C."/>
            <person name="Ng V."/>
            <person name="Clum A."/>
            <person name="Steindorff A."/>
            <person name="Ohm R."/>
            <person name="Martin F."/>
            <person name="Silar P."/>
            <person name="Natvig D."/>
            <person name="Lalanne C."/>
            <person name="Gautier V."/>
            <person name="Ament-Velasquez S.L."/>
            <person name="Kruys A."/>
            <person name="Hutchinson M.I."/>
            <person name="Powell A.J."/>
            <person name="Barry K."/>
            <person name="Miller A.N."/>
            <person name="Grigoriev I.V."/>
            <person name="Debuchy R."/>
            <person name="Gladieux P."/>
            <person name="Thoren M.H."/>
            <person name="Johannesson H."/>
        </authorList>
    </citation>
    <scope>NUCLEOTIDE SEQUENCE</scope>
    <source>
        <strain evidence="3">CBS 540.89</strain>
    </source>
</reference>
<organism evidence="3 4">
    <name type="scientific">Apiosordaria backusii</name>
    <dbReference type="NCBI Taxonomy" id="314023"/>
    <lineage>
        <taxon>Eukaryota</taxon>
        <taxon>Fungi</taxon>
        <taxon>Dikarya</taxon>
        <taxon>Ascomycota</taxon>
        <taxon>Pezizomycotina</taxon>
        <taxon>Sordariomycetes</taxon>
        <taxon>Sordariomycetidae</taxon>
        <taxon>Sordariales</taxon>
        <taxon>Lasiosphaeriaceae</taxon>
        <taxon>Apiosordaria</taxon>
    </lineage>
</organism>
<evidence type="ECO:0000259" key="2">
    <source>
        <dbReference type="Pfam" id="PF02668"/>
    </source>
</evidence>
<gene>
    <name evidence="3" type="ORF">B0T21DRAFT_380940</name>
</gene>
<dbReference type="PANTHER" id="PTHR10696:SF49">
    <property type="entry name" value="TAUD_TFDA-LIKE DOMAIN-CONTAINING PROTEIN"/>
    <property type="match status" value="1"/>
</dbReference>
<keyword evidence="1" id="KW-0560">Oxidoreductase</keyword>
<dbReference type="Pfam" id="PF02668">
    <property type="entry name" value="TauD"/>
    <property type="match status" value="1"/>
</dbReference>
<comment type="caution">
    <text evidence="3">The sequence shown here is derived from an EMBL/GenBank/DDBJ whole genome shotgun (WGS) entry which is preliminary data.</text>
</comment>
<dbReference type="InterPro" id="IPR050411">
    <property type="entry name" value="AlphaKG_dependent_hydroxylases"/>
</dbReference>
<keyword evidence="4" id="KW-1185">Reference proteome</keyword>
<dbReference type="AlphaFoldDB" id="A0AA40ESM2"/>
<dbReference type="InterPro" id="IPR003819">
    <property type="entry name" value="TauD/TfdA-like"/>
</dbReference>
<dbReference type="PANTHER" id="PTHR10696">
    <property type="entry name" value="GAMMA-BUTYROBETAINE HYDROXYLASE-RELATED"/>
    <property type="match status" value="1"/>
</dbReference>
<accession>A0AA40ESM2</accession>
<evidence type="ECO:0000313" key="4">
    <source>
        <dbReference type="Proteomes" id="UP001172159"/>
    </source>
</evidence>
<dbReference type="InterPro" id="IPR042098">
    <property type="entry name" value="TauD-like_sf"/>
</dbReference>
<name>A0AA40ESM2_9PEZI</name>
<feature type="domain" description="TauD/TfdA-like" evidence="2">
    <location>
        <begin position="141"/>
        <end position="379"/>
    </location>
</feature>
<sequence>MTMLNSAVAPAPYYSSGLRARFNIDRIRLEQAEADVRLNGGKYADIEYDVDEPKHRARSAARLKAGGLPTTLPDGWPTKLSGPLIWSSNSFPSEDQYVYHLTPADKTEMLSALAFFKSHNLDSQKVTKYLFPLPNLGPILSGICNDIYFGKGFHIIRGLNPDDYPLADLTTIYLGVSSYIASRCGRQDQRGSMLIHVMQRGDQSAESTLHDNIYSSDKPFHTDTVTDTLCLFTQELASSGGRSVFASAWTVYNELAATRPDLIHTLAAPDWPFDTYGRDPPFYRRALMYFHDNHLITSFSRRLLVGHAPFTPRSKNIPGLTEAQAEALDAVHFIAKKHEIKPRMERGDIRFVNNLGLLHRREAFENVQGTKPRHLVRIWLHNDEGMCWNLPRPLRLAWARVFDDDFDEGENGGDKRGRYWDYAPLRHPVTGRVLNTGGSCD</sequence>
<evidence type="ECO:0000256" key="1">
    <source>
        <dbReference type="ARBA" id="ARBA00023002"/>
    </source>
</evidence>
<evidence type="ECO:0000313" key="3">
    <source>
        <dbReference type="EMBL" id="KAK0744773.1"/>
    </source>
</evidence>
<protein>
    <recommendedName>
        <fullName evidence="2">TauD/TfdA-like domain-containing protein</fullName>
    </recommendedName>
</protein>
<dbReference type="Gene3D" id="3.60.130.10">
    <property type="entry name" value="Clavaminate synthase-like"/>
    <property type="match status" value="1"/>
</dbReference>
<proteinExistence type="predicted"/>
<dbReference type="Proteomes" id="UP001172159">
    <property type="component" value="Unassembled WGS sequence"/>
</dbReference>
<dbReference type="EMBL" id="JAUKTV010000002">
    <property type="protein sequence ID" value="KAK0744773.1"/>
    <property type="molecule type" value="Genomic_DNA"/>
</dbReference>
<dbReference type="GO" id="GO:0016491">
    <property type="term" value="F:oxidoreductase activity"/>
    <property type="evidence" value="ECO:0007669"/>
    <property type="project" value="UniProtKB-KW"/>
</dbReference>